<dbReference type="PATRIC" id="fig|1616.3.peg.957"/>
<feature type="transmembrane region" description="Helical" evidence="5">
    <location>
        <begin position="20"/>
        <end position="40"/>
    </location>
</feature>
<evidence type="ECO:0000256" key="5">
    <source>
        <dbReference type="SAM" id="Phobius"/>
    </source>
</evidence>
<evidence type="ECO:0000256" key="2">
    <source>
        <dbReference type="ARBA" id="ARBA00022692"/>
    </source>
</evidence>
<evidence type="ECO:0000256" key="4">
    <source>
        <dbReference type="ARBA" id="ARBA00023136"/>
    </source>
</evidence>
<sequence>MHGYHEGFVRVLIRSVGRVLVWVLAVLLAHNIGDVIANLINNQLTSTWSSPVSAPLLNQSNRFLYSGIGFSIVTMIGFAILRQIQRSMRILNKIPVLGFFNRVLGALLNTIIMYIGIFFLLYILGAFDWTWMHEQITYSPVAQFVMQETPILSSQIYQWFIVNF</sequence>
<organism evidence="6 7">
    <name type="scientific">Weissella kandleri</name>
    <dbReference type="NCBI Taxonomy" id="1616"/>
    <lineage>
        <taxon>Bacteria</taxon>
        <taxon>Bacillati</taxon>
        <taxon>Bacillota</taxon>
        <taxon>Bacilli</taxon>
        <taxon>Lactobacillales</taxon>
        <taxon>Lactobacillaceae</taxon>
        <taxon>Weissella</taxon>
    </lineage>
</organism>
<name>A0A0R2JH41_9LACO</name>
<dbReference type="STRING" id="1616.IV73_GL000936"/>
<comment type="subcellular location">
    <subcellularLocation>
        <location evidence="1">Membrane</location>
        <topology evidence="1">Multi-pass membrane protein</topology>
    </subcellularLocation>
</comment>
<evidence type="ECO:0000313" key="7">
    <source>
        <dbReference type="Proteomes" id="UP000051655"/>
    </source>
</evidence>
<protein>
    <recommendedName>
        <fullName evidence="8">Membrane ancor connecting MutS2 with cell-division Z-ring</fullName>
    </recommendedName>
</protein>
<accession>A0A0R2JH41</accession>
<evidence type="ECO:0000313" key="6">
    <source>
        <dbReference type="EMBL" id="KRN75174.1"/>
    </source>
</evidence>
<comment type="caution">
    <text evidence="6">The sequence shown here is derived from an EMBL/GenBank/DDBJ whole genome shotgun (WGS) entry which is preliminary data.</text>
</comment>
<dbReference type="PANTHER" id="PTHR37306">
    <property type="entry name" value="COLICIN V PRODUCTION PROTEIN"/>
    <property type="match status" value="1"/>
</dbReference>
<keyword evidence="3 5" id="KW-1133">Transmembrane helix</keyword>
<feature type="transmembrane region" description="Helical" evidence="5">
    <location>
        <begin position="103"/>
        <end position="124"/>
    </location>
</feature>
<reference evidence="6 7" key="1">
    <citation type="journal article" date="2015" name="Genome Announc.">
        <title>Expanding the biotechnology potential of lactobacilli through comparative genomics of 213 strains and associated genera.</title>
        <authorList>
            <person name="Sun Z."/>
            <person name="Harris H.M."/>
            <person name="McCann A."/>
            <person name="Guo C."/>
            <person name="Argimon S."/>
            <person name="Zhang W."/>
            <person name="Yang X."/>
            <person name="Jeffery I.B."/>
            <person name="Cooney J.C."/>
            <person name="Kagawa T.F."/>
            <person name="Liu W."/>
            <person name="Song Y."/>
            <person name="Salvetti E."/>
            <person name="Wrobel A."/>
            <person name="Rasinkangas P."/>
            <person name="Parkhill J."/>
            <person name="Rea M.C."/>
            <person name="O'Sullivan O."/>
            <person name="Ritari J."/>
            <person name="Douillard F.P."/>
            <person name="Paul Ross R."/>
            <person name="Yang R."/>
            <person name="Briner A.E."/>
            <person name="Felis G.E."/>
            <person name="de Vos W.M."/>
            <person name="Barrangou R."/>
            <person name="Klaenhammer T.R."/>
            <person name="Caufield P.W."/>
            <person name="Cui Y."/>
            <person name="Zhang H."/>
            <person name="O'Toole P.W."/>
        </authorList>
    </citation>
    <scope>NUCLEOTIDE SEQUENCE [LARGE SCALE GENOMIC DNA]</scope>
    <source>
        <strain evidence="6 7">DSM 20593</strain>
    </source>
</reference>
<evidence type="ECO:0008006" key="8">
    <source>
        <dbReference type="Google" id="ProtNLM"/>
    </source>
</evidence>
<dbReference type="InterPro" id="IPR003825">
    <property type="entry name" value="Colicin-V_CvpA"/>
</dbReference>
<feature type="transmembrane region" description="Helical" evidence="5">
    <location>
        <begin position="63"/>
        <end position="82"/>
    </location>
</feature>
<evidence type="ECO:0000256" key="1">
    <source>
        <dbReference type="ARBA" id="ARBA00004141"/>
    </source>
</evidence>
<keyword evidence="7" id="KW-1185">Reference proteome</keyword>
<dbReference type="AlphaFoldDB" id="A0A0R2JH41"/>
<dbReference type="EMBL" id="JQBP01000003">
    <property type="protein sequence ID" value="KRN75174.1"/>
    <property type="molecule type" value="Genomic_DNA"/>
</dbReference>
<dbReference type="Proteomes" id="UP000051655">
    <property type="component" value="Unassembled WGS sequence"/>
</dbReference>
<keyword evidence="2 5" id="KW-0812">Transmembrane</keyword>
<dbReference type="GO" id="GO:0009403">
    <property type="term" value="P:toxin biosynthetic process"/>
    <property type="evidence" value="ECO:0007669"/>
    <property type="project" value="InterPro"/>
</dbReference>
<dbReference type="Pfam" id="PF02674">
    <property type="entry name" value="Colicin_V"/>
    <property type="match status" value="1"/>
</dbReference>
<keyword evidence="4 5" id="KW-0472">Membrane</keyword>
<evidence type="ECO:0000256" key="3">
    <source>
        <dbReference type="ARBA" id="ARBA00022989"/>
    </source>
</evidence>
<gene>
    <name evidence="6" type="ORF">IV73_GL000936</name>
</gene>
<dbReference type="GO" id="GO:0016020">
    <property type="term" value="C:membrane"/>
    <property type="evidence" value="ECO:0007669"/>
    <property type="project" value="UniProtKB-SubCell"/>
</dbReference>
<dbReference type="PANTHER" id="PTHR37306:SF1">
    <property type="entry name" value="COLICIN V PRODUCTION PROTEIN"/>
    <property type="match status" value="1"/>
</dbReference>
<proteinExistence type="predicted"/>